<dbReference type="EMBL" id="PDUD01000097">
    <property type="protein sequence ID" value="PHN00587.1"/>
    <property type="molecule type" value="Genomic_DNA"/>
</dbReference>
<keyword evidence="2" id="KW-1185">Reference proteome</keyword>
<name>A0A2D0MWK2_FLAN2</name>
<gene>
    <name evidence="1" type="ORF">CRP01_41450</name>
</gene>
<proteinExistence type="predicted"/>
<reference evidence="1 2" key="1">
    <citation type="submission" date="2017-10" db="EMBL/GenBank/DDBJ databases">
        <title>The draft genome sequence of Lewinella nigricans NBRC 102662.</title>
        <authorList>
            <person name="Wang K."/>
        </authorList>
    </citation>
    <scope>NUCLEOTIDE SEQUENCE [LARGE SCALE GENOMIC DNA]</scope>
    <source>
        <strain evidence="1 2">NBRC 102662</strain>
    </source>
</reference>
<evidence type="ECO:0000313" key="2">
    <source>
        <dbReference type="Proteomes" id="UP000223913"/>
    </source>
</evidence>
<dbReference type="Proteomes" id="UP000223913">
    <property type="component" value="Unassembled WGS sequence"/>
</dbReference>
<evidence type="ECO:0000313" key="1">
    <source>
        <dbReference type="EMBL" id="PHN00587.1"/>
    </source>
</evidence>
<protein>
    <submittedName>
        <fullName evidence="1">Uncharacterized protein</fullName>
    </submittedName>
</protein>
<dbReference type="AlphaFoldDB" id="A0A2D0MWK2"/>
<comment type="caution">
    <text evidence="1">The sequence shown here is derived from an EMBL/GenBank/DDBJ whole genome shotgun (WGS) entry which is preliminary data.</text>
</comment>
<dbReference type="RefSeq" id="WP_099155995.1">
    <property type="nucleotide sequence ID" value="NZ_PDUD01000097.1"/>
</dbReference>
<organism evidence="1 2">
    <name type="scientific">Flavilitoribacter nigricans (strain ATCC 23147 / DSM 23189 / NBRC 102662 / NCIMB 1420 / SS-2)</name>
    <name type="common">Lewinella nigricans</name>
    <dbReference type="NCBI Taxonomy" id="1122177"/>
    <lineage>
        <taxon>Bacteria</taxon>
        <taxon>Pseudomonadati</taxon>
        <taxon>Bacteroidota</taxon>
        <taxon>Saprospiria</taxon>
        <taxon>Saprospirales</taxon>
        <taxon>Lewinellaceae</taxon>
        <taxon>Flavilitoribacter</taxon>
    </lineage>
</organism>
<accession>A0A2D0MWK2</accession>
<sequence length="314" mass="35420">MANPKNRKQGGLLLQRADLQAILDEPDTKGIAFALKAPGESENVDLQILKVSVINNRFVGEIREIPADKKQGVAGPLHYPTGSCDDFEFHYSDKLSKDGYFFGFFNNFASLFKGREPKSWNQVFIGGGKKMYTGGTFDHDEWFTFTVAVRKELKELRFAQRKEAHDFIKDQRPDKPIIKLPFIKKFGSLEVEEIANVHQNGNKPIGKEVEGVMKFGNSNHIAGLIFTDGSKFMFDKDSKVESIQLDEKYCLKAIHFPVDPETEFLESLDLGAIFPYSDHTIGCPPHWPDNLDGGAPQENSLRVAVEYALKQHHV</sequence>